<gene>
    <name evidence="3" type="ORF">BKE38_07615</name>
</gene>
<feature type="signal peptide" evidence="2">
    <location>
        <begin position="1"/>
        <end position="26"/>
    </location>
</feature>
<protein>
    <submittedName>
        <fullName evidence="3">Uncharacterized protein</fullName>
    </submittedName>
</protein>
<accession>A0A1V2H4R7</accession>
<dbReference type="PROSITE" id="PS51257">
    <property type="entry name" value="PROKAR_LIPOPROTEIN"/>
    <property type="match status" value="1"/>
</dbReference>
<feature type="compositionally biased region" description="Low complexity" evidence="1">
    <location>
        <begin position="35"/>
        <end position="61"/>
    </location>
</feature>
<keyword evidence="4" id="KW-1185">Reference proteome</keyword>
<feature type="region of interest" description="Disordered" evidence="1">
    <location>
        <begin position="25"/>
        <end position="96"/>
    </location>
</feature>
<name>A0A1V2H4R7_9PROT</name>
<proteinExistence type="predicted"/>
<dbReference type="EMBL" id="MLCO01000060">
    <property type="protein sequence ID" value="ONG55925.1"/>
    <property type="molecule type" value="Genomic_DNA"/>
</dbReference>
<dbReference type="Proteomes" id="UP000188879">
    <property type="component" value="Unassembled WGS sequence"/>
</dbReference>
<dbReference type="AlphaFoldDB" id="A0A1V2H4R7"/>
<evidence type="ECO:0000256" key="1">
    <source>
        <dbReference type="SAM" id="MobiDB-lite"/>
    </source>
</evidence>
<evidence type="ECO:0000313" key="3">
    <source>
        <dbReference type="EMBL" id="ONG55925.1"/>
    </source>
</evidence>
<sequence>MVHITSKAIGKVALAATLLLGVAACAQPGGPPAATPTSSQMSLTPAPSTPRGSSAATATSGAQGGMGSMPGHDMSSMQGHNMGGMGGMNMQQMMQHCQQMRAQAQRGSLSPEMQQMMQHCQMMNH</sequence>
<dbReference type="RefSeq" id="WP_076956772.1">
    <property type="nucleotide sequence ID" value="NZ_MLCO01000060.1"/>
</dbReference>
<evidence type="ECO:0000256" key="2">
    <source>
        <dbReference type="SAM" id="SignalP"/>
    </source>
</evidence>
<evidence type="ECO:0000313" key="4">
    <source>
        <dbReference type="Proteomes" id="UP000188879"/>
    </source>
</evidence>
<organism evidence="3 4">
    <name type="scientific">Teichococcus deserti</name>
    <dbReference type="NCBI Taxonomy" id="1817963"/>
    <lineage>
        <taxon>Bacteria</taxon>
        <taxon>Pseudomonadati</taxon>
        <taxon>Pseudomonadota</taxon>
        <taxon>Alphaproteobacteria</taxon>
        <taxon>Acetobacterales</taxon>
        <taxon>Roseomonadaceae</taxon>
        <taxon>Roseomonas</taxon>
    </lineage>
</organism>
<reference evidence="3 4" key="1">
    <citation type="submission" date="2016-10" db="EMBL/GenBank/DDBJ databases">
        <title>Draft Genome sequence of Roseomonas sp. strain M3.</title>
        <authorList>
            <person name="Subhash Y."/>
            <person name="Lee S."/>
        </authorList>
    </citation>
    <scope>NUCLEOTIDE SEQUENCE [LARGE SCALE GENOMIC DNA]</scope>
    <source>
        <strain evidence="3 4">M3</strain>
    </source>
</reference>
<feature type="chain" id="PRO_5012165976" evidence="2">
    <location>
        <begin position="27"/>
        <end position="125"/>
    </location>
</feature>
<comment type="caution">
    <text evidence="3">The sequence shown here is derived from an EMBL/GenBank/DDBJ whole genome shotgun (WGS) entry which is preliminary data.</text>
</comment>
<keyword evidence="2" id="KW-0732">Signal</keyword>